<dbReference type="AlphaFoldDB" id="A0A0L0HIG5"/>
<dbReference type="Proteomes" id="UP000053201">
    <property type="component" value="Unassembled WGS sequence"/>
</dbReference>
<dbReference type="InParanoid" id="A0A0L0HIG5"/>
<evidence type="ECO:0000313" key="2">
    <source>
        <dbReference type="Proteomes" id="UP000053201"/>
    </source>
</evidence>
<organism evidence="1 2">
    <name type="scientific">Spizellomyces punctatus (strain DAOM BR117)</name>
    <dbReference type="NCBI Taxonomy" id="645134"/>
    <lineage>
        <taxon>Eukaryota</taxon>
        <taxon>Fungi</taxon>
        <taxon>Fungi incertae sedis</taxon>
        <taxon>Chytridiomycota</taxon>
        <taxon>Chytridiomycota incertae sedis</taxon>
        <taxon>Chytridiomycetes</taxon>
        <taxon>Spizellomycetales</taxon>
        <taxon>Spizellomycetaceae</taxon>
        <taxon>Spizellomyces</taxon>
    </lineage>
</organism>
<accession>A0A0L0HIG5</accession>
<evidence type="ECO:0008006" key="3">
    <source>
        <dbReference type="Google" id="ProtNLM"/>
    </source>
</evidence>
<name>A0A0L0HIG5_SPIPD</name>
<dbReference type="GeneID" id="27687234"/>
<reference evidence="1 2" key="1">
    <citation type="submission" date="2009-08" db="EMBL/GenBank/DDBJ databases">
        <title>The Genome Sequence of Spizellomyces punctatus strain DAOM BR117.</title>
        <authorList>
            <consortium name="The Broad Institute Genome Sequencing Platform"/>
            <person name="Russ C."/>
            <person name="Cuomo C."/>
            <person name="Shea T."/>
            <person name="Young S.K."/>
            <person name="Zeng Q."/>
            <person name="Koehrsen M."/>
            <person name="Haas B."/>
            <person name="Borodovsky M."/>
            <person name="Guigo R."/>
            <person name="Alvarado L."/>
            <person name="Berlin A."/>
            <person name="Bochicchio J."/>
            <person name="Borenstein D."/>
            <person name="Chapman S."/>
            <person name="Chen Z."/>
            <person name="Engels R."/>
            <person name="Freedman E."/>
            <person name="Gellesch M."/>
            <person name="Goldberg J."/>
            <person name="Griggs A."/>
            <person name="Gujja S."/>
            <person name="Heiman D."/>
            <person name="Hepburn T."/>
            <person name="Howarth C."/>
            <person name="Jen D."/>
            <person name="Larson L."/>
            <person name="Lewis B."/>
            <person name="Mehta T."/>
            <person name="Park D."/>
            <person name="Pearson M."/>
            <person name="Roberts A."/>
            <person name="Saif S."/>
            <person name="Shenoy N."/>
            <person name="Sisk P."/>
            <person name="Stolte C."/>
            <person name="Sykes S."/>
            <person name="Thomson T."/>
            <person name="Walk T."/>
            <person name="White J."/>
            <person name="Yandava C."/>
            <person name="Burger G."/>
            <person name="Gray M.W."/>
            <person name="Holland P.W.H."/>
            <person name="King N."/>
            <person name="Lang F.B.F."/>
            <person name="Roger A.J."/>
            <person name="Ruiz-Trillo I."/>
            <person name="Lander E."/>
            <person name="Nusbaum C."/>
        </authorList>
    </citation>
    <scope>NUCLEOTIDE SEQUENCE [LARGE SCALE GENOMIC DNA]</scope>
    <source>
        <strain evidence="1 2">DAOM BR117</strain>
    </source>
</reference>
<gene>
    <name evidence="1" type="ORF">SPPG_03741</name>
</gene>
<dbReference type="RefSeq" id="XP_016608653.1">
    <property type="nucleotide sequence ID" value="XM_016751991.1"/>
</dbReference>
<dbReference type="VEuPathDB" id="FungiDB:SPPG_03741"/>
<dbReference type="CDD" id="cd09917">
    <property type="entry name" value="F-box_SF"/>
    <property type="match status" value="1"/>
</dbReference>
<sequence length="281" mass="32225">MDIAEVRDKVFGYLSYVELKRLATTCRTWKTSSDYAAEKLQCILSFEGRKALTLYLSRTNYNEGGEWKHYIPQTPVKVDWNFLSVHIKFPNGREITGIKFPNGREITGPKFEILRTYPYVSLRMGGEEVGNISVILEDSFRLRWKRWNMHDLTIAAPGKAFYSPELTAVYDECPKDGKTMDVLISPGDNRYINLLASGSMEVMDRLSSYHNLLNLVSHLELMKASDDAIRRRKTQAVEDLMRPNDRLGAAIRRYLQCDVGSAVDVYDTLSKWRTSGLNTMN</sequence>
<evidence type="ECO:0000313" key="1">
    <source>
        <dbReference type="EMBL" id="KND00614.1"/>
    </source>
</evidence>
<dbReference type="EMBL" id="KQ257455">
    <property type="protein sequence ID" value="KND00614.1"/>
    <property type="molecule type" value="Genomic_DNA"/>
</dbReference>
<proteinExistence type="predicted"/>
<protein>
    <recommendedName>
        <fullName evidence="3">F-box domain-containing protein</fullName>
    </recommendedName>
</protein>
<keyword evidence="2" id="KW-1185">Reference proteome</keyword>